<dbReference type="Proteomes" id="UP000887565">
    <property type="component" value="Unplaced"/>
</dbReference>
<evidence type="ECO:0000313" key="2">
    <source>
        <dbReference type="Proteomes" id="UP000887565"/>
    </source>
</evidence>
<dbReference type="WBParaSite" id="nRc.2.0.1.t42757-RA">
    <property type="protein sequence ID" value="nRc.2.0.1.t42757-RA"/>
    <property type="gene ID" value="nRc.2.0.1.g42757"/>
</dbReference>
<accession>A0A915KZ28</accession>
<name>A0A915KZ28_ROMCU</name>
<evidence type="ECO:0000256" key="1">
    <source>
        <dbReference type="SAM" id="MobiDB-lite"/>
    </source>
</evidence>
<protein>
    <submittedName>
        <fullName evidence="3">Uncharacterized protein</fullName>
    </submittedName>
</protein>
<proteinExistence type="predicted"/>
<reference evidence="3" key="1">
    <citation type="submission" date="2022-11" db="UniProtKB">
        <authorList>
            <consortium name="WormBaseParasite"/>
        </authorList>
    </citation>
    <scope>IDENTIFICATION</scope>
</reference>
<sequence>SGKKEAESELSNNQISNSVKRFYTISTATFQKHLKSPINHSTSSKSDVQCAEDDENGNMNESWYSCSNFFDNAGSHCCPDRNFGQLEKLERHREALFTAELHKTRKFEFRRCQTEDTCTIPAYGSLATVKEESAPPFFSIRDSVNDLEQMCRMPVYPKCFQAMGVQNRDFQDVVEQQQAPRQQQHFCTDCPTFPTCAVTFHNISDNEQQTDKRNMLANFMVKKPIVPVHPYNKHQDLTNASPPNLSTHSDRKPPVPPKPNCSSSGKILSLSPKNYPAKFTDVQASICNLTRSTINYDNWKNFNCLDFEQDEFPPISSGGKIFDQKYATVRSMADLMIDTSTDRQKINFRRKKNNDGNMQQLQA</sequence>
<organism evidence="2 3">
    <name type="scientific">Romanomermis culicivorax</name>
    <name type="common">Nematode worm</name>
    <dbReference type="NCBI Taxonomy" id="13658"/>
    <lineage>
        <taxon>Eukaryota</taxon>
        <taxon>Metazoa</taxon>
        <taxon>Ecdysozoa</taxon>
        <taxon>Nematoda</taxon>
        <taxon>Enoplea</taxon>
        <taxon>Dorylaimia</taxon>
        <taxon>Mermithida</taxon>
        <taxon>Mermithoidea</taxon>
        <taxon>Mermithidae</taxon>
        <taxon>Romanomermis</taxon>
    </lineage>
</organism>
<evidence type="ECO:0000313" key="3">
    <source>
        <dbReference type="WBParaSite" id="nRc.2.0.1.t42757-RA"/>
    </source>
</evidence>
<keyword evidence="2" id="KW-1185">Reference proteome</keyword>
<feature type="region of interest" description="Disordered" evidence="1">
    <location>
        <begin position="231"/>
        <end position="265"/>
    </location>
</feature>
<feature type="compositionally biased region" description="Polar residues" evidence="1">
    <location>
        <begin position="237"/>
        <end position="247"/>
    </location>
</feature>
<dbReference type="AlphaFoldDB" id="A0A915KZ28"/>